<dbReference type="Gene3D" id="3.60.21.10">
    <property type="match status" value="1"/>
</dbReference>
<organism evidence="3 4">
    <name type="scientific">Mycoplasmopsis columbinasalis</name>
    <dbReference type="NCBI Taxonomy" id="114880"/>
    <lineage>
        <taxon>Bacteria</taxon>
        <taxon>Bacillati</taxon>
        <taxon>Mycoplasmatota</taxon>
        <taxon>Mycoplasmoidales</taxon>
        <taxon>Metamycoplasmataceae</taxon>
        <taxon>Mycoplasmopsis</taxon>
    </lineage>
</organism>
<evidence type="ECO:0000313" key="4">
    <source>
        <dbReference type="Proteomes" id="UP000290876"/>
    </source>
</evidence>
<sequence length="198" mass="22799">MRLVAIGGVHRNTKDLLDIIQIEKTLAAQENKKIYFLSAGDMELPDELIQANFDFFVDDKTQYCTSFENQKIVTLQSDSQKIKLILTYGNNLVEDQSDLLINSKLEKVLHKLAQKESHPLENLCVVFGWTHFPTFVEFPNNCYVTNPGSAFEPRFGSIPSYLVLDFQNGKVTNFKFKNTSVMDHYYDMHMTHIPKIVK</sequence>
<evidence type="ECO:0000256" key="1">
    <source>
        <dbReference type="ARBA" id="ARBA00008950"/>
    </source>
</evidence>
<dbReference type="Pfam" id="PF12850">
    <property type="entry name" value="Metallophos_2"/>
    <property type="match status" value="1"/>
</dbReference>
<keyword evidence="4" id="KW-1185">Reference proteome</keyword>
<dbReference type="OrthoDB" id="9800565at2"/>
<dbReference type="InterPro" id="IPR029052">
    <property type="entry name" value="Metallo-depent_PP-like"/>
</dbReference>
<proteinExistence type="inferred from homology"/>
<dbReference type="InterPro" id="IPR024654">
    <property type="entry name" value="Calcineurin-like_PHP_lpxH"/>
</dbReference>
<dbReference type="EMBL" id="LR215043">
    <property type="protein sequence ID" value="VEU78206.1"/>
    <property type="molecule type" value="Genomic_DNA"/>
</dbReference>
<dbReference type="RefSeq" id="WP_129623045.1">
    <property type="nucleotide sequence ID" value="NZ_LR215043.1"/>
</dbReference>
<dbReference type="KEGG" id="mcob:NCTC10184_00435"/>
<evidence type="ECO:0000313" key="3">
    <source>
        <dbReference type="EMBL" id="VEU78206.1"/>
    </source>
</evidence>
<comment type="similarity">
    <text evidence="1">Belongs to the metallophosphoesterase superfamily. YfcE family.</text>
</comment>
<accession>A0A449BAJ0</accession>
<reference evidence="3 4" key="1">
    <citation type="submission" date="2019-01" db="EMBL/GenBank/DDBJ databases">
        <authorList>
            <consortium name="Pathogen Informatics"/>
        </authorList>
    </citation>
    <scope>NUCLEOTIDE SEQUENCE [LARGE SCALE GENOMIC DNA]</scope>
    <source>
        <strain evidence="3 4">NCTC10184</strain>
    </source>
</reference>
<dbReference type="AlphaFoldDB" id="A0A449BAJ0"/>
<name>A0A449BAJ0_9BACT</name>
<dbReference type="Proteomes" id="UP000290876">
    <property type="component" value="Chromosome"/>
</dbReference>
<dbReference type="SUPFAM" id="SSF56300">
    <property type="entry name" value="Metallo-dependent phosphatases"/>
    <property type="match status" value="1"/>
</dbReference>
<feature type="domain" description="Calcineurin-like phosphoesterase" evidence="2">
    <location>
        <begin position="45"/>
        <end position="168"/>
    </location>
</feature>
<evidence type="ECO:0000259" key="2">
    <source>
        <dbReference type="Pfam" id="PF12850"/>
    </source>
</evidence>
<gene>
    <name evidence="3" type="ORF">NCTC10184_00435</name>
</gene>
<protein>
    <submittedName>
        <fullName evidence="3">Calcineurin-like phosphoesterase superfamily domain</fullName>
    </submittedName>
</protein>